<reference evidence="1 2" key="1">
    <citation type="submission" date="2024-04" db="EMBL/GenBank/DDBJ databases">
        <authorList>
            <person name="Waldvogel A.-M."/>
            <person name="Schoenle A."/>
        </authorList>
    </citation>
    <scope>NUCLEOTIDE SEQUENCE [LARGE SCALE GENOMIC DNA]</scope>
</reference>
<dbReference type="EMBL" id="OZ035823">
    <property type="protein sequence ID" value="CAL1567444.1"/>
    <property type="molecule type" value="Genomic_DNA"/>
</dbReference>
<protein>
    <recommendedName>
        <fullName evidence="3">Integrase catalytic domain-containing protein</fullName>
    </recommendedName>
</protein>
<dbReference type="InterPro" id="IPR012337">
    <property type="entry name" value="RNaseH-like_sf"/>
</dbReference>
<dbReference type="Proteomes" id="UP001497482">
    <property type="component" value="Chromosome 1"/>
</dbReference>
<keyword evidence="2" id="KW-1185">Reference proteome</keyword>
<dbReference type="PANTHER" id="PTHR48475:SF1">
    <property type="entry name" value="RNASE H TYPE-1 DOMAIN-CONTAINING PROTEIN"/>
    <property type="match status" value="1"/>
</dbReference>
<proteinExistence type="predicted"/>
<sequence>MRISYLAVSASPKSETHTNGLDEKTNHNIKRAVMKLVNDQQNNWDTFLDATLFSLRSKVHTSTKHTPFQLMYGREAVFPSEVPVDFPLSIVLPDEDDINKFKKGHSRGHIGCQMKSLMLIFMCWWTKKRNLFAISLQW</sequence>
<dbReference type="PANTHER" id="PTHR48475">
    <property type="entry name" value="RIBONUCLEASE H"/>
    <property type="match status" value="1"/>
</dbReference>
<evidence type="ECO:0000313" key="2">
    <source>
        <dbReference type="Proteomes" id="UP001497482"/>
    </source>
</evidence>
<dbReference type="Gene3D" id="3.30.420.10">
    <property type="entry name" value="Ribonuclease H-like superfamily/Ribonuclease H"/>
    <property type="match status" value="1"/>
</dbReference>
<evidence type="ECO:0008006" key="3">
    <source>
        <dbReference type="Google" id="ProtNLM"/>
    </source>
</evidence>
<dbReference type="AlphaFoldDB" id="A0AAV2IWE8"/>
<dbReference type="InterPro" id="IPR036397">
    <property type="entry name" value="RNaseH_sf"/>
</dbReference>
<dbReference type="GO" id="GO:0003676">
    <property type="term" value="F:nucleic acid binding"/>
    <property type="evidence" value="ECO:0007669"/>
    <property type="project" value="InterPro"/>
</dbReference>
<gene>
    <name evidence="1" type="ORF">KC01_LOCUS252</name>
</gene>
<accession>A0AAV2IWE8</accession>
<evidence type="ECO:0000313" key="1">
    <source>
        <dbReference type="EMBL" id="CAL1567444.1"/>
    </source>
</evidence>
<dbReference type="SUPFAM" id="SSF53098">
    <property type="entry name" value="Ribonuclease H-like"/>
    <property type="match status" value="1"/>
</dbReference>
<organism evidence="1 2">
    <name type="scientific">Knipowitschia caucasica</name>
    <name type="common">Caucasian dwarf goby</name>
    <name type="synonym">Pomatoschistus caucasicus</name>
    <dbReference type="NCBI Taxonomy" id="637954"/>
    <lineage>
        <taxon>Eukaryota</taxon>
        <taxon>Metazoa</taxon>
        <taxon>Chordata</taxon>
        <taxon>Craniata</taxon>
        <taxon>Vertebrata</taxon>
        <taxon>Euteleostomi</taxon>
        <taxon>Actinopterygii</taxon>
        <taxon>Neopterygii</taxon>
        <taxon>Teleostei</taxon>
        <taxon>Neoteleostei</taxon>
        <taxon>Acanthomorphata</taxon>
        <taxon>Gobiaria</taxon>
        <taxon>Gobiiformes</taxon>
        <taxon>Gobioidei</taxon>
        <taxon>Gobiidae</taxon>
        <taxon>Gobiinae</taxon>
        <taxon>Knipowitschia</taxon>
    </lineage>
</organism>
<name>A0AAV2IWE8_KNICA</name>